<dbReference type="GO" id="GO:0065002">
    <property type="term" value="P:intracellular protein transmembrane transport"/>
    <property type="evidence" value="ECO:0007669"/>
    <property type="project" value="UniProtKB-UniRule"/>
</dbReference>
<evidence type="ECO:0000256" key="7">
    <source>
        <dbReference type="ARBA" id="ARBA00023010"/>
    </source>
</evidence>
<keyword evidence="8 9" id="KW-0472">Membrane</keyword>
<keyword evidence="3 9" id="KW-1003">Cell membrane</keyword>
<evidence type="ECO:0000256" key="9">
    <source>
        <dbReference type="HAMAP-Rule" id="MF_00422"/>
    </source>
</evidence>
<dbReference type="GeneID" id="93221918"/>
<dbReference type="InterPro" id="IPR001901">
    <property type="entry name" value="Translocase_SecE/Sec61-g"/>
</dbReference>
<evidence type="ECO:0000256" key="4">
    <source>
        <dbReference type="ARBA" id="ARBA00022692"/>
    </source>
</evidence>
<evidence type="ECO:0000256" key="1">
    <source>
        <dbReference type="ARBA" id="ARBA00004370"/>
    </source>
</evidence>
<reference evidence="10 11" key="1">
    <citation type="submission" date="2020-02" db="EMBL/GenBank/DDBJ databases">
        <title>Complete genome sequences of six Lactobacillus iners strains isolated from the human vagina.</title>
        <authorList>
            <person name="France M.T."/>
            <person name="Rutt L."/>
            <person name="Narina S."/>
            <person name="Arbaugh S."/>
            <person name="Humphrys M.S."/>
            <person name="Ma B."/>
            <person name="Hayward M.R."/>
            <person name="Relman D."/>
            <person name="Kwon D.S."/>
            <person name="Ravel J."/>
        </authorList>
    </citation>
    <scope>NUCLEOTIDE SEQUENCE [LARGE SCALE GENOMIC DNA]</scope>
    <source>
        <strain evidence="10 11">C0210C1</strain>
    </source>
</reference>
<sequence length="55" mass="6468">MFKFIKEVIASMKKVTWPTLEQNRRDTSTVVWCSILFAAYLGVLDFIFQQLVKLL</sequence>
<dbReference type="GO" id="GO:0008320">
    <property type="term" value="F:protein transmembrane transporter activity"/>
    <property type="evidence" value="ECO:0007669"/>
    <property type="project" value="UniProtKB-UniRule"/>
</dbReference>
<evidence type="ECO:0000313" key="10">
    <source>
        <dbReference type="EMBL" id="QIH24220.1"/>
    </source>
</evidence>
<evidence type="ECO:0000256" key="3">
    <source>
        <dbReference type="ARBA" id="ARBA00022475"/>
    </source>
</evidence>
<keyword evidence="6 9" id="KW-1133">Transmembrane helix</keyword>
<comment type="subcellular location">
    <subcellularLocation>
        <location evidence="9">Cell membrane</location>
        <topology evidence="9">Single-pass membrane protein</topology>
    </subcellularLocation>
    <subcellularLocation>
        <location evidence="1">Membrane</location>
    </subcellularLocation>
</comment>
<accession>A0A6G7B9Y1</accession>
<dbReference type="GO" id="GO:0005886">
    <property type="term" value="C:plasma membrane"/>
    <property type="evidence" value="ECO:0007669"/>
    <property type="project" value="UniProtKB-SubCell"/>
</dbReference>
<keyword evidence="2 9" id="KW-0813">Transport</keyword>
<dbReference type="Pfam" id="PF00584">
    <property type="entry name" value="SecE"/>
    <property type="match status" value="1"/>
</dbReference>
<comment type="subunit">
    <text evidence="9">Component of the Sec protein translocase complex. Heterotrimer consisting of SecY, SecE and SecG subunits. The heterotrimers can form oligomers, although 1 heterotrimer is thought to be able to translocate proteins. Interacts with the ribosome. Interacts with SecDF, and other proteins may be involved. Interacts with SecA.</text>
</comment>
<dbReference type="EMBL" id="CP049228">
    <property type="protein sequence ID" value="QIH24220.1"/>
    <property type="molecule type" value="Genomic_DNA"/>
</dbReference>
<name>A0A6G7B9Y1_9LACO</name>
<dbReference type="GO" id="GO:0009306">
    <property type="term" value="P:protein secretion"/>
    <property type="evidence" value="ECO:0007669"/>
    <property type="project" value="UniProtKB-UniRule"/>
</dbReference>
<dbReference type="GO" id="GO:0043952">
    <property type="term" value="P:protein transport by the Sec complex"/>
    <property type="evidence" value="ECO:0007669"/>
    <property type="project" value="UniProtKB-UniRule"/>
</dbReference>
<protein>
    <recommendedName>
        <fullName evidence="9">Protein translocase subunit SecE</fullName>
    </recommendedName>
</protein>
<feature type="transmembrane region" description="Helical" evidence="9">
    <location>
        <begin position="29"/>
        <end position="48"/>
    </location>
</feature>
<evidence type="ECO:0000256" key="2">
    <source>
        <dbReference type="ARBA" id="ARBA00022448"/>
    </source>
</evidence>
<organism evidence="10 11">
    <name type="scientific">Lactobacillus iners</name>
    <dbReference type="NCBI Taxonomy" id="147802"/>
    <lineage>
        <taxon>Bacteria</taxon>
        <taxon>Bacillati</taxon>
        <taxon>Bacillota</taxon>
        <taxon>Bacilli</taxon>
        <taxon>Lactobacillales</taxon>
        <taxon>Lactobacillaceae</taxon>
        <taxon>Lactobacillus</taxon>
    </lineage>
</organism>
<evidence type="ECO:0000256" key="6">
    <source>
        <dbReference type="ARBA" id="ARBA00022989"/>
    </source>
</evidence>
<dbReference type="InterPro" id="IPR038379">
    <property type="entry name" value="SecE_sf"/>
</dbReference>
<gene>
    <name evidence="9 10" type="primary">secE</name>
    <name evidence="10" type="ORF">G6Z83_06005</name>
</gene>
<dbReference type="NCBIfam" id="TIGR00964">
    <property type="entry name" value="secE_bact"/>
    <property type="match status" value="1"/>
</dbReference>
<keyword evidence="5 9" id="KW-0653">Protein transport</keyword>
<dbReference type="AlphaFoldDB" id="A0A6G7B9Y1"/>
<dbReference type="GO" id="GO:0006605">
    <property type="term" value="P:protein targeting"/>
    <property type="evidence" value="ECO:0007669"/>
    <property type="project" value="UniProtKB-UniRule"/>
</dbReference>
<evidence type="ECO:0000256" key="8">
    <source>
        <dbReference type="ARBA" id="ARBA00023136"/>
    </source>
</evidence>
<evidence type="ECO:0000313" key="11">
    <source>
        <dbReference type="Proteomes" id="UP000501676"/>
    </source>
</evidence>
<comment type="function">
    <text evidence="9">Essential subunit of the Sec protein translocation channel SecYEG. Clamps together the 2 halves of SecY. May contact the channel plug during translocation.</text>
</comment>
<dbReference type="HAMAP" id="MF_00422">
    <property type="entry name" value="SecE"/>
    <property type="match status" value="1"/>
</dbReference>
<proteinExistence type="inferred from homology"/>
<keyword evidence="7 9" id="KW-0811">Translocation</keyword>
<comment type="similarity">
    <text evidence="9">Belongs to the SecE/SEC61-gamma family.</text>
</comment>
<dbReference type="RefSeq" id="WP_006729463.1">
    <property type="nucleotide sequence ID" value="NZ_CABKQA010000001.1"/>
</dbReference>
<dbReference type="Gene3D" id="1.20.5.1030">
    <property type="entry name" value="Preprotein translocase secy subunit"/>
    <property type="match status" value="1"/>
</dbReference>
<dbReference type="PANTHER" id="PTHR33910">
    <property type="entry name" value="PROTEIN TRANSLOCASE SUBUNIT SECE"/>
    <property type="match status" value="1"/>
</dbReference>
<dbReference type="Proteomes" id="UP000501676">
    <property type="component" value="Chromosome"/>
</dbReference>
<evidence type="ECO:0000256" key="5">
    <source>
        <dbReference type="ARBA" id="ARBA00022927"/>
    </source>
</evidence>
<dbReference type="InterPro" id="IPR005807">
    <property type="entry name" value="SecE_bac"/>
</dbReference>
<keyword evidence="4 9" id="KW-0812">Transmembrane</keyword>
<dbReference type="PANTHER" id="PTHR33910:SF1">
    <property type="entry name" value="PROTEIN TRANSLOCASE SUBUNIT SECE"/>
    <property type="match status" value="1"/>
</dbReference>